<dbReference type="Proteomes" id="UP000281647">
    <property type="component" value="Unassembled WGS sequence"/>
</dbReference>
<dbReference type="AlphaFoldDB" id="A0A432V0Q0"/>
<proteinExistence type="predicted"/>
<organism evidence="2 3">
    <name type="scientific">Borborobacter arsenicus</name>
    <dbReference type="NCBI Taxonomy" id="1851146"/>
    <lineage>
        <taxon>Bacteria</taxon>
        <taxon>Pseudomonadati</taxon>
        <taxon>Pseudomonadota</taxon>
        <taxon>Alphaproteobacteria</taxon>
        <taxon>Hyphomicrobiales</taxon>
        <taxon>Phyllobacteriaceae</taxon>
        <taxon>Borborobacter</taxon>
    </lineage>
</organism>
<feature type="signal peptide" evidence="1">
    <location>
        <begin position="1"/>
        <end position="19"/>
    </location>
</feature>
<dbReference type="EMBL" id="RKST01000032">
    <property type="protein sequence ID" value="RUM95740.1"/>
    <property type="molecule type" value="Genomic_DNA"/>
</dbReference>
<gene>
    <name evidence="2" type="ORF">EET67_21690</name>
</gene>
<feature type="chain" id="PRO_5019252309" description="DUF2946 domain-containing protein" evidence="1">
    <location>
        <begin position="20"/>
        <end position="108"/>
    </location>
</feature>
<keyword evidence="3" id="KW-1185">Reference proteome</keyword>
<sequence>MKFLAFFAFCAMVPLNVFASAMPERPSIHFHSADVQSRQEARMEQVQPGADEHAHPGDIFHCDGGCIVLMATEAPGLHPRHLPLGFRPPLSLLLEGLMPPTLPRPPKA</sequence>
<evidence type="ECO:0000313" key="3">
    <source>
        <dbReference type="Proteomes" id="UP000281647"/>
    </source>
</evidence>
<name>A0A432V0Q0_9HYPH</name>
<evidence type="ECO:0000256" key="1">
    <source>
        <dbReference type="SAM" id="SignalP"/>
    </source>
</evidence>
<dbReference type="RefSeq" id="WP_128628436.1">
    <property type="nucleotide sequence ID" value="NZ_RKST01000032.1"/>
</dbReference>
<protein>
    <recommendedName>
        <fullName evidence="4">DUF2946 domain-containing protein</fullName>
    </recommendedName>
</protein>
<comment type="caution">
    <text evidence="2">The sequence shown here is derived from an EMBL/GenBank/DDBJ whole genome shotgun (WGS) entry which is preliminary data.</text>
</comment>
<reference evidence="2 3" key="1">
    <citation type="submission" date="2018-11" db="EMBL/GenBank/DDBJ databases">
        <title>Pseudaminobacter arsenicus sp. nov., an arsenic-resistant bacterium isolated from arsenic-rich aquifers.</title>
        <authorList>
            <person name="Mu Y."/>
        </authorList>
    </citation>
    <scope>NUCLEOTIDE SEQUENCE [LARGE SCALE GENOMIC DNA]</scope>
    <source>
        <strain evidence="2 3">CB3</strain>
    </source>
</reference>
<keyword evidence="1" id="KW-0732">Signal</keyword>
<evidence type="ECO:0000313" key="2">
    <source>
        <dbReference type="EMBL" id="RUM95740.1"/>
    </source>
</evidence>
<accession>A0A432V0Q0</accession>
<evidence type="ECO:0008006" key="4">
    <source>
        <dbReference type="Google" id="ProtNLM"/>
    </source>
</evidence>